<evidence type="ECO:0000313" key="2">
    <source>
        <dbReference type="Proteomes" id="UP000192276"/>
    </source>
</evidence>
<gene>
    <name evidence="1" type="ORF">A4R26_18290</name>
</gene>
<name>A0A1V9FVE8_9BACT</name>
<organism evidence="1 2">
    <name type="scientific">Niastella populi</name>
    <dbReference type="NCBI Taxonomy" id="550983"/>
    <lineage>
        <taxon>Bacteria</taxon>
        <taxon>Pseudomonadati</taxon>
        <taxon>Bacteroidota</taxon>
        <taxon>Chitinophagia</taxon>
        <taxon>Chitinophagales</taxon>
        <taxon>Chitinophagaceae</taxon>
        <taxon>Niastella</taxon>
    </lineage>
</organism>
<reference evidence="2" key="1">
    <citation type="submission" date="2016-04" db="EMBL/GenBank/DDBJ databases">
        <authorList>
            <person name="Chen L."/>
            <person name="Zhuang W."/>
            <person name="Wang G."/>
        </authorList>
    </citation>
    <scope>NUCLEOTIDE SEQUENCE [LARGE SCALE GENOMIC DNA]</scope>
    <source>
        <strain evidence="2">208</strain>
    </source>
</reference>
<evidence type="ECO:0000313" key="1">
    <source>
        <dbReference type="EMBL" id="OQP62226.1"/>
    </source>
</evidence>
<keyword evidence="2" id="KW-1185">Reference proteome</keyword>
<accession>A0A1V9FVE8</accession>
<dbReference type="Proteomes" id="UP000192276">
    <property type="component" value="Unassembled WGS sequence"/>
</dbReference>
<proteinExistence type="predicted"/>
<dbReference type="EMBL" id="LWBP01000123">
    <property type="protein sequence ID" value="OQP62226.1"/>
    <property type="molecule type" value="Genomic_DNA"/>
</dbReference>
<dbReference type="AlphaFoldDB" id="A0A1V9FVE8"/>
<protein>
    <submittedName>
        <fullName evidence="1">Uncharacterized protein</fullName>
    </submittedName>
</protein>
<dbReference type="RefSeq" id="WP_081164015.1">
    <property type="nucleotide sequence ID" value="NZ_LWBP01000123.1"/>
</dbReference>
<dbReference type="OrthoDB" id="662803at2"/>
<sequence>MAHSNNSVITGKLKGTLGKELVFREWQGKTVVAKAPKGRKGEATAAQAETQEKFLIASRYARAVINRADKSMAEAYAAALKPRQNVYSRALEDCMSPPIVKSITTRNYKGTVGDKIVIRAIDDFRVVSVRVEISAADGTLLETGNAEPDENGMDFTYLATQANNLLAGSKITAIATDVPKNEGILQVSL</sequence>
<comment type="caution">
    <text evidence="1">The sequence shown here is derived from an EMBL/GenBank/DDBJ whole genome shotgun (WGS) entry which is preliminary data.</text>
</comment>